<dbReference type="EMBL" id="CM010721">
    <property type="protein sequence ID" value="RZC68173.1"/>
    <property type="molecule type" value="Genomic_DNA"/>
</dbReference>
<feature type="compositionally biased region" description="Basic and acidic residues" evidence="1">
    <location>
        <begin position="426"/>
        <end position="439"/>
    </location>
</feature>
<protein>
    <submittedName>
        <fullName evidence="3">Uncharacterized protein</fullName>
    </submittedName>
</protein>
<feature type="transmembrane region" description="Helical" evidence="2">
    <location>
        <begin position="36"/>
        <end position="59"/>
    </location>
</feature>
<name>A0A4Y7K489_PAPSO</name>
<feature type="compositionally biased region" description="Pro residues" evidence="1">
    <location>
        <begin position="511"/>
        <end position="525"/>
    </location>
</feature>
<feature type="compositionally biased region" description="Low complexity" evidence="1">
    <location>
        <begin position="640"/>
        <end position="650"/>
    </location>
</feature>
<keyword evidence="4" id="KW-1185">Reference proteome</keyword>
<reference evidence="3 4" key="1">
    <citation type="journal article" date="2018" name="Science">
        <title>The opium poppy genome and morphinan production.</title>
        <authorList>
            <person name="Guo L."/>
            <person name="Winzer T."/>
            <person name="Yang X."/>
            <person name="Li Y."/>
            <person name="Ning Z."/>
            <person name="He Z."/>
            <person name="Teodor R."/>
            <person name="Lu Y."/>
            <person name="Bowser T.A."/>
            <person name="Graham I.A."/>
            <person name="Ye K."/>
        </authorList>
    </citation>
    <scope>NUCLEOTIDE SEQUENCE [LARGE SCALE GENOMIC DNA]</scope>
    <source>
        <strain evidence="4">cv. HN1</strain>
        <tissue evidence="3">Leaves</tissue>
    </source>
</reference>
<dbReference type="PANTHER" id="PTHR33098">
    <property type="entry name" value="COTTON FIBER (DUF761)"/>
    <property type="match status" value="1"/>
</dbReference>
<feature type="transmembrane region" description="Helical" evidence="2">
    <location>
        <begin position="79"/>
        <end position="97"/>
    </location>
</feature>
<evidence type="ECO:0000256" key="2">
    <source>
        <dbReference type="SAM" id="Phobius"/>
    </source>
</evidence>
<feature type="compositionally biased region" description="Pro residues" evidence="1">
    <location>
        <begin position="367"/>
        <end position="382"/>
    </location>
</feature>
<feature type="region of interest" description="Disordered" evidence="1">
    <location>
        <begin position="172"/>
        <end position="199"/>
    </location>
</feature>
<feature type="compositionally biased region" description="Basic and acidic residues" evidence="1">
    <location>
        <begin position="329"/>
        <end position="361"/>
    </location>
</feature>
<dbReference type="Proteomes" id="UP000316621">
    <property type="component" value="Chromosome 7"/>
</dbReference>
<sequence>MEGEEGGDMPPFWLNNISTSNFNNRNRRRSSSASNFLTNSGFLIIILTIIALFLIFIVVPSFLSFTSQYVKPHLVKKNWDSLNIVLVFFAIICGFLSRRTADDIPASASGNGFSSLSSERVLAEEDEPIQQLHHQNHLRYRPMEADQPWIGYSNVNPMMYSSMDNLSNLSSASSNVTGGMRRNSSSYPDLRQESLWNPEPESRRFYDDINIDGYQYGGELNYLHRRHPSDPIPAPEPTEYRYGESNYLLHHNSASVPARVPESDDTKYFRDIKTIPVDTFVVRQQEVSLPEPPPVAEPTEKPPPQRSPEKTPLSPEKPPQPPRPSTAAETRRKERAERRAFRSIERREKPVEEKKDLETEKVQTQPLIPPPSPPPPPPPQPAEPSKSEQKSAKSERKRSTSAAKEIKNTFTSLYNQRKNKKKNKQKSKESFDDMFHQMFEEPASQSYVGPPPSPPPPPPPPPPPSSVFHQLFKKSSKTKKIHSDSVPPPAPPPPPAKPSRSSKRRVQNQDPSPPTPEITPQPVQSPPKRESSRRKKPSTAGKPPLPTSRSSNAYFPSDELYPNSGNQSPLIPMPPPPPPPPFKMSAMKFVVRGDFVRIRSRTSGNGSTESLDEAPSAQESPMDTPISTPRIMDNATDGESSIPSSPFCPSPDVDYKADSFIARFRAGLKNEI</sequence>
<evidence type="ECO:0000313" key="3">
    <source>
        <dbReference type="EMBL" id="RZC68173.1"/>
    </source>
</evidence>
<feature type="compositionally biased region" description="Pro residues" evidence="1">
    <location>
        <begin position="315"/>
        <end position="324"/>
    </location>
</feature>
<keyword evidence="2" id="KW-1133">Transmembrane helix</keyword>
<evidence type="ECO:0000256" key="1">
    <source>
        <dbReference type="SAM" id="MobiDB-lite"/>
    </source>
</evidence>
<gene>
    <name evidence="3" type="ORF">C5167_031434</name>
</gene>
<dbReference type="OrthoDB" id="1929225at2759"/>
<feature type="compositionally biased region" description="Pro residues" evidence="1">
    <location>
        <begin position="449"/>
        <end position="465"/>
    </location>
</feature>
<dbReference type="AlphaFoldDB" id="A0A4Y7K489"/>
<feature type="compositionally biased region" description="Basic and acidic residues" evidence="1">
    <location>
        <begin position="385"/>
        <end position="398"/>
    </location>
</feature>
<evidence type="ECO:0000313" key="4">
    <source>
        <dbReference type="Proteomes" id="UP000316621"/>
    </source>
</evidence>
<keyword evidence="2" id="KW-0812">Transmembrane</keyword>
<organism evidence="3 4">
    <name type="scientific">Papaver somniferum</name>
    <name type="common">Opium poppy</name>
    <dbReference type="NCBI Taxonomy" id="3469"/>
    <lineage>
        <taxon>Eukaryota</taxon>
        <taxon>Viridiplantae</taxon>
        <taxon>Streptophyta</taxon>
        <taxon>Embryophyta</taxon>
        <taxon>Tracheophyta</taxon>
        <taxon>Spermatophyta</taxon>
        <taxon>Magnoliopsida</taxon>
        <taxon>Ranunculales</taxon>
        <taxon>Papaveraceae</taxon>
        <taxon>Papaveroideae</taxon>
        <taxon>Papaver</taxon>
    </lineage>
</organism>
<feature type="compositionally biased region" description="Basic residues" evidence="1">
    <location>
        <begin position="471"/>
        <end position="480"/>
    </location>
</feature>
<feature type="compositionally biased region" description="Pro residues" evidence="1">
    <location>
        <begin position="290"/>
        <end position="306"/>
    </location>
</feature>
<dbReference type="STRING" id="3469.A0A4Y7K489"/>
<feature type="region of interest" description="Disordered" evidence="1">
    <location>
        <begin position="598"/>
        <end position="650"/>
    </location>
</feature>
<feature type="region of interest" description="Disordered" evidence="1">
    <location>
        <begin position="286"/>
        <end position="585"/>
    </location>
</feature>
<dbReference type="PANTHER" id="PTHR33098:SF36">
    <property type="entry name" value="HYDROXYPROLINE-RICH GLYCOPROTEIN FAMILY PROTEIN"/>
    <property type="match status" value="1"/>
</dbReference>
<feature type="compositionally biased region" description="Polar residues" evidence="1">
    <location>
        <begin position="617"/>
        <end position="627"/>
    </location>
</feature>
<dbReference type="Gramene" id="RZC68173">
    <property type="protein sequence ID" value="RZC68173"/>
    <property type="gene ID" value="C5167_031434"/>
</dbReference>
<feature type="compositionally biased region" description="Pro residues" evidence="1">
    <location>
        <begin position="486"/>
        <end position="497"/>
    </location>
</feature>
<proteinExistence type="predicted"/>
<keyword evidence="2" id="KW-0472">Membrane</keyword>
<dbReference type="OMA" id="RRWDSEV"/>
<feature type="compositionally biased region" description="Pro residues" evidence="1">
    <location>
        <begin position="571"/>
        <end position="582"/>
    </location>
</feature>
<accession>A0A4Y7K489</accession>